<dbReference type="Proteomes" id="UP001303046">
    <property type="component" value="Unassembled WGS sequence"/>
</dbReference>
<evidence type="ECO:0000256" key="1">
    <source>
        <dbReference type="SAM" id="MobiDB-lite"/>
    </source>
</evidence>
<name>A0ABR1CA56_NECAM</name>
<proteinExistence type="predicted"/>
<reference evidence="2 3" key="1">
    <citation type="submission" date="2023-08" db="EMBL/GenBank/DDBJ databases">
        <title>A Necator americanus chromosomal reference genome.</title>
        <authorList>
            <person name="Ilik V."/>
            <person name="Petrzelkova K.J."/>
            <person name="Pardy F."/>
            <person name="Fuh T."/>
            <person name="Niatou-Singa F.S."/>
            <person name="Gouil Q."/>
            <person name="Baker L."/>
            <person name="Ritchie M.E."/>
            <person name="Jex A.R."/>
            <person name="Gazzola D."/>
            <person name="Li H."/>
            <person name="Toshio Fujiwara R."/>
            <person name="Zhan B."/>
            <person name="Aroian R.V."/>
            <person name="Pafco B."/>
            <person name="Schwarz E.M."/>
        </authorList>
    </citation>
    <scope>NUCLEOTIDE SEQUENCE [LARGE SCALE GENOMIC DNA]</scope>
    <source>
        <strain evidence="2 3">Aroian</strain>
        <tissue evidence="2">Whole animal</tissue>
    </source>
</reference>
<feature type="compositionally biased region" description="Basic and acidic residues" evidence="1">
    <location>
        <begin position="1"/>
        <end position="12"/>
    </location>
</feature>
<evidence type="ECO:0000313" key="2">
    <source>
        <dbReference type="EMBL" id="KAK6735369.1"/>
    </source>
</evidence>
<gene>
    <name evidence="2" type="primary">Necator_chrII.g6319</name>
    <name evidence="2" type="ORF">RB195_018526</name>
</gene>
<keyword evidence="3" id="KW-1185">Reference proteome</keyword>
<comment type="caution">
    <text evidence="2">The sequence shown here is derived from an EMBL/GenBank/DDBJ whole genome shotgun (WGS) entry which is preliminary data.</text>
</comment>
<accession>A0ABR1CA56</accession>
<protein>
    <submittedName>
        <fullName evidence="2">Uncharacterized protein</fullName>
    </submittedName>
</protein>
<sequence>MDEMKNGDRSTVRQESPYSTEVEDLQDDCASCCPLWMRVLANDESLGKSVARYGDADVEVDDRCNAKDKVSNDNIRSIFDVVPITEKTKKMRLRWFSHVLMREENSVAKTALKFEVSGVRPRGMPRIRWLGRIKLDMIDGRLCFLQFSLLMQWVEPNGRQEA</sequence>
<evidence type="ECO:0000313" key="3">
    <source>
        <dbReference type="Proteomes" id="UP001303046"/>
    </source>
</evidence>
<organism evidence="2 3">
    <name type="scientific">Necator americanus</name>
    <name type="common">Human hookworm</name>
    <dbReference type="NCBI Taxonomy" id="51031"/>
    <lineage>
        <taxon>Eukaryota</taxon>
        <taxon>Metazoa</taxon>
        <taxon>Ecdysozoa</taxon>
        <taxon>Nematoda</taxon>
        <taxon>Chromadorea</taxon>
        <taxon>Rhabditida</taxon>
        <taxon>Rhabditina</taxon>
        <taxon>Rhabditomorpha</taxon>
        <taxon>Strongyloidea</taxon>
        <taxon>Ancylostomatidae</taxon>
        <taxon>Bunostominae</taxon>
        <taxon>Necator</taxon>
    </lineage>
</organism>
<dbReference type="EMBL" id="JAVFWL010000002">
    <property type="protein sequence ID" value="KAK6735369.1"/>
    <property type="molecule type" value="Genomic_DNA"/>
</dbReference>
<feature type="region of interest" description="Disordered" evidence="1">
    <location>
        <begin position="1"/>
        <end position="20"/>
    </location>
</feature>